<sequence>MIFVGPSLHRDLAFLRRRQDDIVWAGPARCGDIARAARSGVTAIALVDGLFDQSASPWHKEVLYALSLGLPVAGGASMGALRAAECAAYGMTGIGTIYRRYATGEIVDDAEVAQLHAPEELNFLPLTEPMVNVEPTLSLLDRQGVVRTGTVRSLTEAARQIHYSERTYAEIIRRSADLDPDEAQAAGAWFQANAVDQKRLDALEVLDWLRAQPDRVPQPVHAWDFQETTQWMKLLHAVKDE</sequence>
<evidence type="ECO:0000259" key="1">
    <source>
        <dbReference type="Pfam" id="PF07812"/>
    </source>
</evidence>
<accession>A0ABU0YFP7</accession>
<organism evidence="2 3">
    <name type="scientific">Dongia sedimenti</name>
    <dbReference type="NCBI Taxonomy" id="3064282"/>
    <lineage>
        <taxon>Bacteria</taxon>
        <taxon>Pseudomonadati</taxon>
        <taxon>Pseudomonadota</taxon>
        <taxon>Alphaproteobacteria</taxon>
        <taxon>Rhodospirillales</taxon>
        <taxon>Dongiaceae</taxon>
        <taxon>Dongia</taxon>
    </lineage>
</organism>
<dbReference type="EMBL" id="JAUYVI010000001">
    <property type="protein sequence ID" value="MDQ7246539.1"/>
    <property type="molecule type" value="Genomic_DNA"/>
</dbReference>
<evidence type="ECO:0000313" key="3">
    <source>
        <dbReference type="Proteomes" id="UP001230156"/>
    </source>
</evidence>
<comment type="caution">
    <text evidence="2">The sequence shown here is derived from an EMBL/GenBank/DDBJ whole genome shotgun (WGS) entry which is preliminary data.</text>
</comment>
<feature type="domain" description="TfuA-like core" evidence="1">
    <location>
        <begin position="48"/>
        <end position="167"/>
    </location>
</feature>
<dbReference type="Pfam" id="PF07812">
    <property type="entry name" value="TfuA"/>
    <property type="match status" value="1"/>
</dbReference>
<gene>
    <name evidence="2" type="ORF">Q8A70_02625</name>
</gene>
<proteinExistence type="predicted"/>
<reference evidence="3" key="1">
    <citation type="submission" date="2023-08" db="EMBL/GenBank/DDBJ databases">
        <title>Rhodospirillaceae gen. nov., a novel taxon isolated from the Yangtze River Yuezi River estuary sludge.</title>
        <authorList>
            <person name="Ruan L."/>
        </authorList>
    </citation>
    <scope>NUCLEOTIDE SEQUENCE [LARGE SCALE GENOMIC DNA]</scope>
    <source>
        <strain evidence="3">R-7</strain>
    </source>
</reference>
<evidence type="ECO:0000313" key="2">
    <source>
        <dbReference type="EMBL" id="MDQ7246539.1"/>
    </source>
</evidence>
<dbReference type="Proteomes" id="UP001230156">
    <property type="component" value="Unassembled WGS sequence"/>
</dbReference>
<name>A0ABU0YFP7_9PROT</name>
<keyword evidence="3" id="KW-1185">Reference proteome</keyword>
<dbReference type="InterPro" id="IPR012924">
    <property type="entry name" value="TfuA_core"/>
</dbReference>
<dbReference type="RefSeq" id="WP_379954254.1">
    <property type="nucleotide sequence ID" value="NZ_JAUYVI010000001.1"/>
</dbReference>
<protein>
    <submittedName>
        <fullName evidence="2">TfuA-like protein</fullName>
    </submittedName>
</protein>